<name>A0ABQ9JBB7_9CUCU</name>
<dbReference type="InterPro" id="IPR047242">
    <property type="entry name" value="CDC5L/Cef1"/>
</dbReference>
<protein>
    <recommendedName>
        <fullName evidence="3">Pre-mRNA splicing factor component Cdc5p/Cef1 C-terminal domain-containing protein</fullName>
    </recommendedName>
</protein>
<dbReference type="Pfam" id="PF11831">
    <property type="entry name" value="Myb_Cef"/>
    <property type="match status" value="1"/>
</dbReference>
<comment type="caution">
    <text evidence="4">The sequence shown here is derived from an EMBL/GenBank/DDBJ whole genome shotgun (WGS) entry which is preliminary data.</text>
</comment>
<keyword evidence="2" id="KW-0539">Nucleus</keyword>
<keyword evidence="5" id="KW-1185">Reference proteome</keyword>
<reference evidence="4" key="1">
    <citation type="journal article" date="2023" name="Insect Mol. Biol.">
        <title>Genome sequencing provides insights into the evolution of gene families encoding plant cell wall-degrading enzymes in longhorned beetles.</title>
        <authorList>
            <person name="Shin N.R."/>
            <person name="Okamura Y."/>
            <person name="Kirsch R."/>
            <person name="Pauchet Y."/>
        </authorList>
    </citation>
    <scope>NUCLEOTIDE SEQUENCE</scope>
    <source>
        <strain evidence="4">MMC_N1</strain>
    </source>
</reference>
<evidence type="ECO:0000313" key="5">
    <source>
        <dbReference type="Proteomes" id="UP001162164"/>
    </source>
</evidence>
<sequence>MTSSSHAAKSKSQQKNVQNLFYQNHRFLSRRCIKLILQEAQNMMALTHVDTPLKGGLNTPLHNADFSGVMPQAQSISTPNTVLATPFRSTRSDGSATPSTTGFMTPRMAQVVPMGTQGNFTPSVRDKLNINPEDGVDVGVTPAAHRMYQSSVKEQLKMGLE</sequence>
<evidence type="ECO:0000313" key="4">
    <source>
        <dbReference type="EMBL" id="KAJ8974737.1"/>
    </source>
</evidence>
<dbReference type="EMBL" id="JAPWTJ010000939">
    <property type="protein sequence ID" value="KAJ8974737.1"/>
    <property type="molecule type" value="Genomic_DNA"/>
</dbReference>
<organism evidence="4 5">
    <name type="scientific">Molorchus minor</name>
    <dbReference type="NCBI Taxonomy" id="1323400"/>
    <lineage>
        <taxon>Eukaryota</taxon>
        <taxon>Metazoa</taxon>
        <taxon>Ecdysozoa</taxon>
        <taxon>Arthropoda</taxon>
        <taxon>Hexapoda</taxon>
        <taxon>Insecta</taxon>
        <taxon>Pterygota</taxon>
        <taxon>Neoptera</taxon>
        <taxon>Endopterygota</taxon>
        <taxon>Coleoptera</taxon>
        <taxon>Polyphaga</taxon>
        <taxon>Cucujiformia</taxon>
        <taxon>Chrysomeloidea</taxon>
        <taxon>Cerambycidae</taxon>
        <taxon>Lamiinae</taxon>
        <taxon>Monochamini</taxon>
        <taxon>Molorchus</taxon>
    </lineage>
</organism>
<evidence type="ECO:0000256" key="2">
    <source>
        <dbReference type="ARBA" id="ARBA00023242"/>
    </source>
</evidence>
<dbReference type="PANTHER" id="PTHR45885:SF1">
    <property type="entry name" value="CELL DIVISION CYCLE 5-LIKE PROTEIN"/>
    <property type="match status" value="1"/>
</dbReference>
<accession>A0ABQ9JBB7</accession>
<gene>
    <name evidence="4" type="ORF">NQ317_005932</name>
</gene>
<feature type="domain" description="Pre-mRNA splicing factor component Cdc5p/Cef1 C-terminal" evidence="3">
    <location>
        <begin position="78"/>
        <end position="160"/>
    </location>
</feature>
<dbReference type="Proteomes" id="UP001162164">
    <property type="component" value="Unassembled WGS sequence"/>
</dbReference>
<dbReference type="PANTHER" id="PTHR45885">
    <property type="entry name" value="CELL DIVISION CYCLE 5-LIKE PROTEIN"/>
    <property type="match status" value="1"/>
</dbReference>
<proteinExistence type="predicted"/>
<keyword evidence="1" id="KW-0238">DNA-binding</keyword>
<evidence type="ECO:0000256" key="1">
    <source>
        <dbReference type="ARBA" id="ARBA00023125"/>
    </source>
</evidence>
<evidence type="ECO:0000259" key="3">
    <source>
        <dbReference type="Pfam" id="PF11831"/>
    </source>
</evidence>
<dbReference type="InterPro" id="IPR021786">
    <property type="entry name" value="Cdc5p/Cef1_C"/>
</dbReference>